<keyword evidence="7" id="KW-1185">Reference proteome</keyword>
<feature type="compositionally biased region" description="Polar residues" evidence="5">
    <location>
        <begin position="376"/>
        <end position="397"/>
    </location>
</feature>
<dbReference type="GO" id="GO:0005765">
    <property type="term" value="C:lysosomal membrane"/>
    <property type="evidence" value="ECO:0007669"/>
    <property type="project" value="TreeGrafter"/>
</dbReference>
<feature type="transmembrane region" description="Helical" evidence="6">
    <location>
        <begin position="34"/>
        <end position="52"/>
    </location>
</feature>
<evidence type="ECO:0000313" key="7">
    <source>
        <dbReference type="Proteomes" id="UP000036681"/>
    </source>
</evidence>
<feature type="transmembrane region" description="Helical" evidence="6">
    <location>
        <begin position="126"/>
        <end position="148"/>
    </location>
</feature>
<dbReference type="Proteomes" id="UP000036681">
    <property type="component" value="Unplaced"/>
</dbReference>
<dbReference type="AlphaFoldDB" id="A0A9J2P0F6"/>
<dbReference type="PANTHER" id="PTHR12479">
    <property type="entry name" value="LYSOSOMAL-ASSOCIATED TRANSMEMBRANE PROTEIN"/>
    <property type="match status" value="1"/>
</dbReference>
<comment type="subcellular location">
    <subcellularLocation>
        <location evidence="1">Endomembrane system</location>
        <topology evidence="1">Multi-pass membrane protein</topology>
    </subcellularLocation>
</comment>
<dbReference type="GO" id="GO:0012505">
    <property type="term" value="C:endomembrane system"/>
    <property type="evidence" value="ECO:0007669"/>
    <property type="project" value="UniProtKB-SubCell"/>
</dbReference>
<feature type="compositionally biased region" description="Basic and acidic residues" evidence="5">
    <location>
        <begin position="404"/>
        <end position="417"/>
    </location>
</feature>
<keyword evidence="4 6" id="KW-0472">Membrane</keyword>
<evidence type="ECO:0000256" key="4">
    <source>
        <dbReference type="ARBA" id="ARBA00023136"/>
    </source>
</evidence>
<evidence type="ECO:0000256" key="6">
    <source>
        <dbReference type="SAM" id="Phobius"/>
    </source>
</evidence>
<name>A0A9J2P0F6_ASCLU</name>
<keyword evidence="3 6" id="KW-1133">Transmembrane helix</keyword>
<evidence type="ECO:0000256" key="3">
    <source>
        <dbReference type="ARBA" id="ARBA00022989"/>
    </source>
</evidence>
<feature type="region of interest" description="Disordered" evidence="5">
    <location>
        <begin position="368"/>
        <end position="463"/>
    </location>
</feature>
<feature type="compositionally biased region" description="Basic residues" evidence="5">
    <location>
        <begin position="442"/>
        <end position="452"/>
    </location>
</feature>
<accession>A0A9J2P0F6</accession>
<evidence type="ECO:0000256" key="1">
    <source>
        <dbReference type="ARBA" id="ARBA00004127"/>
    </source>
</evidence>
<dbReference type="WBParaSite" id="ALUE_0000329201-mRNA-1">
    <property type="protein sequence ID" value="ALUE_0000329201-mRNA-1"/>
    <property type="gene ID" value="ALUE_0000329201"/>
</dbReference>
<keyword evidence="2 6" id="KW-0812">Transmembrane</keyword>
<sequence length="487" mass="55013">MRNMLQIAACATTTTKSDNEGTCCNCCHIKHGTFALGLLELIGVILLLSGVVKKIILKNTLNECKTSQSYFSRLFEDCLLRNFSHFDWTLAGDYVLALLLALIFLCILLLFIGIIKKSTTMVLPHLVVQGICLLFSLAYFFLYAWSYVYGDLYVQNNEFRLSLAAVNAGTNVASYSSSHIGSFPVLPFLRRHKMLLILTVLERPNQRYTEYDGCLWIRTLHGDLLQQLLSLKSARLRRLRQFEECSERVRNAKQNGLWRSTSWGGGFQEYKGQYDEGNHWKKKRDKPIAHVQWNLPGNSEKLISIAEEPLQEGVNVTERNSPYRSTANVSNSTQSQLTMPNIAKPAMRKDGILSVGIDTQLVEHSMHSPPLHLKTSDSALSQKSKAESNITQSSDLPSATRKRSSQDAKGRNKRDNDPGEQAHGTYSTPPEATSENRPERPHCRHHHHHHHCVQQTANSTGKRPKQIFWHMSQLLRDSAAPLASRFG</sequence>
<evidence type="ECO:0000256" key="2">
    <source>
        <dbReference type="ARBA" id="ARBA00022692"/>
    </source>
</evidence>
<dbReference type="PANTHER" id="PTHR12479:SF10">
    <property type="entry name" value="LYSOSOMAL-ASSOCIATED TRANSMEMBRANE PROTEIN"/>
    <property type="match status" value="1"/>
</dbReference>
<feature type="transmembrane region" description="Helical" evidence="6">
    <location>
        <begin position="94"/>
        <end position="114"/>
    </location>
</feature>
<organism evidence="7 8">
    <name type="scientific">Ascaris lumbricoides</name>
    <name type="common">Giant roundworm</name>
    <dbReference type="NCBI Taxonomy" id="6252"/>
    <lineage>
        <taxon>Eukaryota</taxon>
        <taxon>Metazoa</taxon>
        <taxon>Ecdysozoa</taxon>
        <taxon>Nematoda</taxon>
        <taxon>Chromadorea</taxon>
        <taxon>Rhabditida</taxon>
        <taxon>Spirurina</taxon>
        <taxon>Ascaridomorpha</taxon>
        <taxon>Ascaridoidea</taxon>
        <taxon>Ascarididae</taxon>
        <taxon>Ascaris</taxon>
    </lineage>
</organism>
<reference evidence="8" key="1">
    <citation type="submission" date="2023-03" db="UniProtKB">
        <authorList>
            <consortium name="WormBaseParasite"/>
        </authorList>
    </citation>
    <scope>IDENTIFICATION</scope>
</reference>
<evidence type="ECO:0000256" key="5">
    <source>
        <dbReference type="SAM" id="MobiDB-lite"/>
    </source>
</evidence>
<evidence type="ECO:0000313" key="8">
    <source>
        <dbReference type="WBParaSite" id="ALUE_0000329201-mRNA-1"/>
    </source>
</evidence>
<dbReference type="InterPro" id="IPR051115">
    <property type="entry name" value="LAPTM_transporter"/>
</dbReference>
<protein>
    <submittedName>
        <fullName evidence="8">Uncharacterized protein</fullName>
    </submittedName>
</protein>
<proteinExistence type="predicted"/>
<feature type="compositionally biased region" description="Polar residues" evidence="5">
    <location>
        <begin position="424"/>
        <end position="433"/>
    </location>
</feature>